<evidence type="ECO:0000259" key="2">
    <source>
        <dbReference type="Pfam" id="PF06439"/>
    </source>
</evidence>
<feature type="region of interest" description="Disordered" evidence="1">
    <location>
        <begin position="272"/>
        <end position="297"/>
    </location>
</feature>
<dbReference type="STRING" id="413071.G9MU72"/>
<gene>
    <name evidence="3" type="ORF">TRIVIDRAFT_53596</name>
</gene>
<dbReference type="GeneID" id="25795342"/>
<name>G9MU72_HYPVG</name>
<dbReference type="Pfam" id="PF06439">
    <property type="entry name" value="3keto-disac_hyd"/>
    <property type="match status" value="2"/>
</dbReference>
<keyword evidence="4" id="KW-1185">Reference proteome</keyword>
<evidence type="ECO:0000256" key="1">
    <source>
        <dbReference type="SAM" id="MobiDB-lite"/>
    </source>
</evidence>
<feature type="domain" description="3-keto-alpha-glucoside-1,2-lyase/3-keto-2-hydroxy-glucal hydratase" evidence="2">
    <location>
        <begin position="337"/>
        <end position="469"/>
    </location>
</feature>
<dbReference type="OMA" id="EADVTIW"/>
<dbReference type="InParanoid" id="G9MU72"/>
<feature type="compositionally biased region" description="Low complexity" evidence="1">
    <location>
        <begin position="283"/>
        <end position="297"/>
    </location>
</feature>
<dbReference type="SUPFAM" id="SSF49899">
    <property type="entry name" value="Concanavalin A-like lectins/glucanases"/>
    <property type="match status" value="1"/>
</dbReference>
<dbReference type="HOGENOM" id="CLU_446322_0_0_1"/>
<accession>G9MU72</accession>
<dbReference type="EMBL" id="ABDF02000046">
    <property type="protein sequence ID" value="EHK22011.1"/>
    <property type="molecule type" value="Genomic_DNA"/>
</dbReference>
<reference evidence="3 4" key="1">
    <citation type="journal article" date="2011" name="Genome Biol.">
        <title>Comparative genome sequence analysis underscores mycoparasitism as the ancestral life style of Trichoderma.</title>
        <authorList>
            <person name="Kubicek C.P."/>
            <person name="Herrera-Estrella A."/>
            <person name="Seidl-Seiboth V."/>
            <person name="Martinez D.A."/>
            <person name="Druzhinina I.S."/>
            <person name="Thon M."/>
            <person name="Zeilinger S."/>
            <person name="Casas-Flores S."/>
            <person name="Horwitz B.A."/>
            <person name="Mukherjee P.K."/>
            <person name="Mukherjee M."/>
            <person name="Kredics L."/>
            <person name="Alcaraz L.D."/>
            <person name="Aerts A."/>
            <person name="Antal Z."/>
            <person name="Atanasova L."/>
            <person name="Cervantes-Badillo M.G."/>
            <person name="Challacombe J."/>
            <person name="Chertkov O."/>
            <person name="McCluskey K."/>
            <person name="Coulpier F."/>
            <person name="Deshpande N."/>
            <person name="von Doehren H."/>
            <person name="Ebbole D.J."/>
            <person name="Esquivel-Naranjo E.U."/>
            <person name="Fekete E."/>
            <person name="Flipphi M."/>
            <person name="Glaser F."/>
            <person name="Gomez-Rodriguez E.Y."/>
            <person name="Gruber S."/>
            <person name="Han C."/>
            <person name="Henrissat B."/>
            <person name="Hermosa R."/>
            <person name="Hernandez-Onate M."/>
            <person name="Karaffa L."/>
            <person name="Kosti I."/>
            <person name="Le Crom S."/>
            <person name="Lindquist E."/>
            <person name="Lucas S."/>
            <person name="Luebeck M."/>
            <person name="Luebeck P.S."/>
            <person name="Margeot A."/>
            <person name="Metz B."/>
            <person name="Misra M."/>
            <person name="Nevalainen H."/>
            <person name="Omann M."/>
            <person name="Packer N."/>
            <person name="Perrone G."/>
            <person name="Uresti-Rivera E.E."/>
            <person name="Salamov A."/>
            <person name="Schmoll M."/>
            <person name="Seiboth B."/>
            <person name="Shapiro H."/>
            <person name="Sukno S."/>
            <person name="Tamayo-Ramos J.A."/>
            <person name="Tisch D."/>
            <person name="Wiest A."/>
            <person name="Wilkinson H.H."/>
            <person name="Zhang M."/>
            <person name="Coutinho P.M."/>
            <person name="Kenerley C.M."/>
            <person name="Monte E."/>
            <person name="Baker S.E."/>
            <person name="Grigoriev I.V."/>
        </authorList>
    </citation>
    <scope>NUCLEOTIDE SEQUENCE [LARGE SCALE GENOMIC DNA]</scope>
    <source>
        <strain evidence="4">Gv29-8 / FGSC 10586</strain>
    </source>
</reference>
<feature type="compositionally biased region" description="Pro residues" evidence="1">
    <location>
        <begin position="273"/>
        <end position="282"/>
    </location>
</feature>
<evidence type="ECO:0000313" key="3">
    <source>
        <dbReference type="EMBL" id="EHK22011.1"/>
    </source>
</evidence>
<protein>
    <recommendedName>
        <fullName evidence="2">3-keto-alpha-glucoside-1,2-lyase/3-keto-2-hydroxy-glucal hydratase domain-containing protein</fullName>
    </recommendedName>
</protein>
<dbReference type="eggNOG" id="ENOG502SF69">
    <property type="taxonomic scope" value="Eukaryota"/>
</dbReference>
<dbReference type="GO" id="GO:0016787">
    <property type="term" value="F:hydrolase activity"/>
    <property type="evidence" value="ECO:0007669"/>
    <property type="project" value="InterPro"/>
</dbReference>
<dbReference type="Proteomes" id="UP000007115">
    <property type="component" value="Unassembled WGS sequence"/>
</dbReference>
<evidence type="ECO:0000313" key="4">
    <source>
        <dbReference type="Proteomes" id="UP000007115"/>
    </source>
</evidence>
<dbReference type="OrthoDB" id="4897870at2759"/>
<dbReference type="Gene3D" id="2.60.120.560">
    <property type="entry name" value="Exo-inulinase, domain 1"/>
    <property type="match status" value="2"/>
</dbReference>
<dbReference type="InterPro" id="IPR013320">
    <property type="entry name" value="ConA-like_dom_sf"/>
</dbReference>
<comment type="caution">
    <text evidence="3">The sequence shown here is derived from an EMBL/GenBank/DDBJ whole genome shotgun (WGS) entry which is preliminary data.</text>
</comment>
<feature type="domain" description="3-keto-alpha-glucoside-1,2-lyase/3-keto-2-hydroxy-glucal hydratase" evidence="2">
    <location>
        <begin position="480"/>
        <end position="626"/>
    </location>
</feature>
<organism evidence="3 4">
    <name type="scientific">Hypocrea virens (strain Gv29-8 / FGSC 10586)</name>
    <name type="common">Gliocladium virens</name>
    <name type="synonym">Trichoderma virens</name>
    <dbReference type="NCBI Taxonomy" id="413071"/>
    <lineage>
        <taxon>Eukaryota</taxon>
        <taxon>Fungi</taxon>
        <taxon>Dikarya</taxon>
        <taxon>Ascomycota</taxon>
        <taxon>Pezizomycotina</taxon>
        <taxon>Sordariomycetes</taxon>
        <taxon>Hypocreomycetidae</taxon>
        <taxon>Hypocreales</taxon>
        <taxon>Hypocreaceae</taxon>
        <taxon>Trichoderma</taxon>
    </lineage>
</organism>
<sequence>MPGSPFTTPAFLDNGEFFMDQGNVIQMNWPNVSDAFSTPVAIASASFPGWDWTRPWPGGDIVNGHSVHLTVAPEVLTDPTVVVDATTVLSSLTFGIPDSMISGGKALPMDPSWYICRHVFITTKPEAKKSADEGDGCGFLEQACLDDLASILSNDWGKTDNNTMCAQLAFDPLPESCGSSFGYARQDSWYADNTVIANSVLGPLETIPKQQQYSWRIGTGYHSPYDPIPYEIAANRTYLVATAWGYSKKLAASARKTPKVTWTCISSGDAYVPPLPPPPPPSSTTTTTPSKPTSTPTVIPNTDAYYDDFTAGLKQWTTYGDSFSSDSRLLIADYSLGDKALLKSSYSNFTFEADITLPSDSGNAGLIFRVSNPSDGADAYKGYYAGISTENNVVLGRAANDWTQISLVDVDIAANKAHHLKVKVRENKIDVYVNDMTKSLISATDSTYTSGMDGVRVFDTGAAFDNVQIFPLAFKDDFTSGSMAKWISYGGDYATKNAALVGQASSGGKALIRDTLYSDFVYEADVTIWDESGDAGLVFRASSPYDGTDGYYGYYAGFGNGYIVLGRSDDGWNELANVNASIQHGTAHHIMVRARQNVLSIFVDDMNKPKIEMGDDTYLTGLNGVRVYETKTTFDNVVIYTM</sequence>
<dbReference type="RefSeq" id="XP_013956204.1">
    <property type="nucleotide sequence ID" value="XM_014100729.1"/>
</dbReference>
<dbReference type="InterPro" id="IPR010496">
    <property type="entry name" value="AL/BT2_dom"/>
</dbReference>
<dbReference type="VEuPathDB" id="FungiDB:TRIVIDRAFT_53596"/>
<proteinExistence type="predicted"/>
<dbReference type="AlphaFoldDB" id="G9MU72"/>